<evidence type="ECO:0000259" key="4">
    <source>
        <dbReference type="PROSITE" id="PS50975"/>
    </source>
</evidence>
<name>A0A1I3SJA8_9BACT</name>
<dbReference type="InterPro" id="IPR013815">
    <property type="entry name" value="ATP_grasp_subdomain_1"/>
</dbReference>
<dbReference type="SUPFAM" id="SSF56059">
    <property type="entry name" value="Glutathione synthetase ATP-binding domain-like"/>
    <property type="match status" value="1"/>
</dbReference>
<dbReference type="InterPro" id="IPR011761">
    <property type="entry name" value="ATP-grasp"/>
</dbReference>
<sequence>MSPLHVAVVRESVPDAASPDALDTVLQARSVRESLARCGWRTSEHVLGSDPSALEAALAHRRPDVVFNLVESCHGVSSLACLAPALFRKAGLVYTGADEGSMSLAGDKALARRLMHAAGLPVPCGATLGELQRGVFPGPGRYIVKARFEDASLGLGPDCVVEVRAREELLTVMKELAPRMGGDCVAEGYVSGREFNLALLAEQGGKVRALPLAEMVFDAATPGPAILHYAAKWEQDSADYAASSRSFDLAGDESLVREMTRIGVSCWELFSLAGYARIDFRVGDGGLVRIIDVNPNPCISPDAGFVAAARQAGLDHAALVRDIVLDALERAGRGEKTCRA</sequence>
<evidence type="ECO:0000256" key="2">
    <source>
        <dbReference type="ARBA" id="ARBA00022598"/>
    </source>
</evidence>
<dbReference type="GO" id="GO:0005524">
    <property type="term" value="F:ATP binding"/>
    <property type="evidence" value="ECO:0007669"/>
    <property type="project" value="UniProtKB-UniRule"/>
</dbReference>
<dbReference type="STRING" id="52560.SAMN04488082_104182"/>
<dbReference type="Proteomes" id="UP000198635">
    <property type="component" value="Unassembled WGS sequence"/>
</dbReference>
<dbReference type="PROSITE" id="PS50975">
    <property type="entry name" value="ATP_GRASP"/>
    <property type="match status" value="1"/>
</dbReference>
<protein>
    <submittedName>
        <fullName evidence="5">D-alanine-D-alanine ligase</fullName>
    </submittedName>
</protein>
<dbReference type="EMBL" id="FORX01000004">
    <property type="protein sequence ID" value="SFJ58733.1"/>
    <property type="molecule type" value="Genomic_DNA"/>
</dbReference>
<dbReference type="Pfam" id="PF07478">
    <property type="entry name" value="Dala_Dala_lig_C"/>
    <property type="match status" value="1"/>
</dbReference>
<accession>A0A1I3SJA8</accession>
<dbReference type="GO" id="GO:0046872">
    <property type="term" value="F:metal ion binding"/>
    <property type="evidence" value="ECO:0007669"/>
    <property type="project" value="InterPro"/>
</dbReference>
<dbReference type="PANTHER" id="PTHR23132:SF23">
    <property type="entry name" value="D-ALANINE--D-ALANINE LIGASE B"/>
    <property type="match status" value="1"/>
</dbReference>
<keyword evidence="2 5" id="KW-0436">Ligase</keyword>
<comment type="similarity">
    <text evidence="1">Belongs to the D-alanine--D-alanine ligase family.</text>
</comment>
<gene>
    <name evidence="5" type="ORF">SAMN04488082_104182</name>
</gene>
<keyword evidence="3" id="KW-0067">ATP-binding</keyword>
<evidence type="ECO:0000256" key="1">
    <source>
        <dbReference type="ARBA" id="ARBA00010871"/>
    </source>
</evidence>
<dbReference type="Gene3D" id="3.30.470.20">
    <property type="entry name" value="ATP-grasp fold, B domain"/>
    <property type="match status" value="1"/>
</dbReference>
<dbReference type="OrthoDB" id="9813261at2"/>
<evidence type="ECO:0000313" key="6">
    <source>
        <dbReference type="Proteomes" id="UP000198635"/>
    </source>
</evidence>
<keyword evidence="3" id="KW-0547">Nucleotide-binding</keyword>
<organism evidence="5 6">
    <name type="scientific">Desulfomicrobium apsheronum</name>
    <dbReference type="NCBI Taxonomy" id="52560"/>
    <lineage>
        <taxon>Bacteria</taxon>
        <taxon>Pseudomonadati</taxon>
        <taxon>Thermodesulfobacteriota</taxon>
        <taxon>Desulfovibrionia</taxon>
        <taxon>Desulfovibrionales</taxon>
        <taxon>Desulfomicrobiaceae</taxon>
        <taxon>Desulfomicrobium</taxon>
    </lineage>
</organism>
<dbReference type="RefSeq" id="WP_092373287.1">
    <property type="nucleotide sequence ID" value="NZ_FORX01000004.1"/>
</dbReference>
<dbReference type="PANTHER" id="PTHR23132">
    <property type="entry name" value="D-ALANINE--D-ALANINE LIGASE"/>
    <property type="match status" value="1"/>
</dbReference>
<evidence type="ECO:0000313" key="5">
    <source>
        <dbReference type="EMBL" id="SFJ58733.1"/>
    </source>
</evidence>
<feature type="domain" description="ATP-grasp" evidence="4">
    <location>
        <begin position="112"/>
        <end position="325"/>
    </location>
</feature>
<keyword evidence="6" id="KW-1185">Reference proteome</keyword>
<reference evidence="6" key="1">
    <citation type="submission" date="2016-10" db="EMBL/GenBank/DDBJ databases">
        <authorList>
            <person name="Varghese N."/>
            <person name="Submissions S."/>
        </authorList>
    </citation>
    <scope>NUCLEOTIDE SEQUENCE [LARGE SCALE GENOMIC DNA]</scope>
    <source>
        <strain evidence="6">DSM 5918</strain>
    </source>
</reference>
<dbReference type="Gene3D" id="3.30.1490.20">
    <property type="entry name" value="ATP-grasp fold, A domain"/>
    <property type="match status" value="1"/>
</dbReference>
<dbReference type="GO" id="GO:0008716">
    <property type="term" value="F:D-alanine-D-alanine ligase activity"/>
    <property type="evidence" value="ECO:0007669"/>
    <property type="project" value="InterPro"/>
</dbReference>
<proteinExistence type="inferred from homology"/>
<evidence type="ECO:0000256" key="3">
    <source>
        <dbReference type="PROSITE-ProRule" id="PRU00409"/>
    </source>
</evidence>
<dbReference type="InterPro" id="IPR011095">
    <property type="entry name" value="Dala_Dala_lig_C"/>
</dbReference>
<dbReference type="AlphaFoldDB" id="A0A1I3SJA8"/>